<dbReference type="NCBIfam" id="TIGR02517">
    <property type="entry name" value="type_II_gspD"/>
    <property type="match status" value="1"/>
</dbReference>
<proteinExistence type="inferred from homology"/>
<dbReference type="InterPro" id="IPR038591">
    <property type="entry name" value="NolW-like_sf"/>
</dbReference>
<dbReference type="PANTHER" id="PTHR30332:SF24">
    <property type="entry name" value="SECRETIN GSPD-RELATED"/>
    <property type="match status" value="1"/>
</dbReference>
<keyword evidence="5" id="KW-0812">Transmembrane</keyword>
<keyword evidence="7" id="KW-0653">Protein transport</keyword>
<dbReference type="InterPro" id="IPR001775">
    <property type="entry name" value="GspD/PilQ"/>
</dbReference>
<keyword evidence="17" id="KW-1185">Reference proteome</keyword>
<gene>
    <name evidence="16" type="primary">gspD</name>
    <name evidence="16" type="ORF">FU658_13115</name>
</gene>
<dbReference type="InterPro" id="IPR005644">
    <property type="entry name" value="NolW-like"/>
</dbReference>
<organism evidence="16 17">
    <name type="scientific">Alkalisalibacterium limincola</name>
    <dbReference type="NCBI Taxonomy" id="2699169"/>
    <lineage>
        <taxon>Bacteria</taxon>
        <taxon>Pseudomonadati</taxon>
        <taxon>Pseudomonadota</taxon>
        <taxon>Gammaproteobacteria</taxon>
        <taxon>Lysobacterales</taxon>
        <taxon>Lysobacteraceae</taxon>
        <taxon>Alkalisalibacterium</taxon>
    </lineage>
</organism>
<feature type="domain" description="Type II/III secretion system secretin-like" evidence="13">
    <location>
        <begin position="431"/>
        <end position="601"/>
    </location>
</feature>
<evidence type="ECO:0000256" key="12">
    <source>
        <dbReference type="SAM" id="SignalP"/>
    </source>
</evidence>
<reference evidence="16 17" key="1">
    <citation type="submission" date="2019-08" db="EMBL/GenBank/DDBJ databases">
        <authorList>
            <person name="Karlyshev A.V."/>
        </authorList>
    </citation>
    <scope>NUCLEOTIDE SEQUENCE [LARGE SCALE GENOMIC DNA]</scope>
    <source>
        <strain evidence="16 17">Alg18-2.2</strain>
    </source>
</reference>
<evidence type="ECO:0000256" key="7">
    <source>
        <dbReference type="ARBA" id="ARBA00022927"/>
    </source>
</evidence>
<evidence type="ECO:0000259" key="13">
    <source>
        <dbReference type="Pfam" id="PF00263"/>
    </source>
</evidence>
<feature type="domain" description="NolW-like" evidence="14">
    <location>
        <begin position="132"/>
        <end position="187"/>
    </location>
</feature>
<evidence type="ECO:0000256" key="11">
    <source>
        <dbReference type="SAM" id="MobiDB-lite"/>
    </source>
</evidence>
<sequence>MLPRLIRCTLLTVALATAAPLSAQAVGSDAAGRHTLNLTSADIGVLIQTVSEITGRNFIVDPAVEGRVTVISGQPQGPEEIWRTFESVLRVHGYAVVPSGSMWKVLPEAAALRDAGAGIAAVGVDRPDAMVTRVIEIGQVPAAELAALLRPLVSPSAQLAAQGNTLVVTDRAGNVERIAQLVRRIDTVSDNEVEVIPLRHANASEMARTLTQLEPQAQGLALAGSGRMIADSRTNSMLVSGDRAARLRLRTLVAHLDTPLSDGDATQVVYLRYADGAMLLPVLEGIANTLTGTASDDEGARSATIHHHAETNALVITAVPSVYRELAAVVRSLDVRRAQVMVEAVIAEVSDELADELGVQWQATDIRDDGAGGLTRGVIGGTNLPGSGRGIIGFDPTQGVGPGLNLGFLERVLTLPGSDQPIFQLGILVKALRGDGRANVLSQPTLVMLDHQEAEFKVGQEVPFITGQFTNTGAGAGPSRQNPFQTIERRDVGLTLRVTPHVNEGDSVRLEIFQEISSLSPTQLAGAADLITTKREIRTSVLVPDGGLLVLGGLSSEDVNEQIQGVPGLSRIPGIGALFRNRQTSRSQRNLMIFMRPVILRDGISEAAVSSEKYNFLRSEQLQMRERFEGRVRGGDLPVLPADPQDLFRNPPPLQPAPGEVPRGD</sequence>
<keyword evidence="8" id="KW-0472">Membrane</keyword>
<dbReference type="InterPro" id="IPR004846">
    <property type="entry name" value="T2SS/T3SS_dom"/>
</dbReference>
<dbReference type="EMBL" id="VRTS01000011">
    <property type="protein sequence ID" value="TXK59717.1"/>
    <property type="molecule type" value="Genomic_DNA"/>
</dbReference>
<evidence type="ECO:0000256" key="1">
    <source>
        <dbReference type="ARBA" id="ARBA00004442"/>
    </source>
</evidence>
<keyword evidence="6 12" id="KW-0732">Signal</keyword>
<dbReference type="PRINTS" id="PR00811">
    <property type="entry name" value="BCTERIALGSPD"/>
</dbReference>
<evidence type="ECO:0000256" key="2">
    <source>
        <dbReference type="ARBA" id="ARBA00006980"/>
    </source>
</evidence>
<dbReference type="InterPro" id="IPR049371">
    <property type="entry name" value="GspD-like_N0"/>
</dbReference>
<evidence type="ECO:0000259" key="15">
    <source>
        <dbReference type="Pfam" id="PF21305"/>
    </source>
</evidence>
<dbReference type="Pfam" id="PF00263">
    <property type="entry name" value="Secretin"/>
    <property type="match status" value="1"/>
</dbReference>
<keyword evidence="9" id="KW-0998">Cell outer membrane</keyword>
<protein>
    <submittedName>
        <fullName evidence="16">Type II secretion system protein GspD</fullName>
    </submittedName>
</protein>
<dbReference type="Pfam" id="PF21305">
    <property type="entry name" value="type_II_gspD_N0"/>
    <property type="match status" value="1"/>
</dbReference>
<keyword evidence="3 10" id="KW-0813">Transport</keyword>
<accession>A0A5C8KKF1</accession>
<dbReference type="Proteomes" id="UP000321248">
    <property type="component" value="Unassembled WGS sequence"/>
</dbReference>
<comment type="caution">
    <text evidence="16">The sequence shown here is derived from an EMBL/GenBank/DDBJ whole genome shotgun (WGS) entry which is preliminary data.</text>
</comment>
<comment type="subcellular location">
    <subcellularLocation>
        <location evidence="1 10">Cell outer membrane</location>
    </subcellularLocation>
</comment>
<dbReference type="OrthoDB" id="9775455at2"/>
<dbReference type="GO" id="GO:0015628">
    <property type="term" value="P:protein secretion by the type II secretion system"/>
    <property type="evidence" value="ECO:0007669"/>
    <property type="project" value="InterPro"/>
</dbReference>
<evidence type="ECO:0000256" key="8">
    <source>
        <dbReference type="ARBA" id="ARBA00023136"/>
    </source>
</evidence>
<evidence type="ECO:0000313" key="17">
    <source>
        <dbReference type="Proteomes" id="UP000321248"/>
    </source>
</evidence>
<feature type="domain" description="GspD-like N0" evidence="15">
    <location>
        <begin position="36"/>
        <end position="105"/>
    </location>
</feature>
<feature type="domain" description="NolW-like" evidence="14">
    <location>
        <begin position="266"/>
        <end position="339"/>
    </location>
</feature>
<dbReference type="PANTHER" id="PTHR30332">
    <property type="entry name" value="PROBABLE GENERAL SECRETION PATHWAY PROTEIN D"/>
    <property type="match status" value="1"/>
</dbReference>
<feature type="signal peptide" evidence="12">
    <location>
        <begin position="1"/>
        <end position="25"/>
    </location>
</feature>
<evidence type="ECO:0000256" key="5">
    <source>
        <dbReference type="ARBA" id="ARBA00022692"/>
    </source>
</evidence>
<evidence type="ECO:0000313" key="16">
    <source>
        <dbReference type="EMBL" id="TXK59717.1"/>
    </source>
</evidence>
<evidence type="ECO:0000256" key="3">
    <source>
        <dbReference type="ARBA" id="ARBA00022448"/>
    </source>
</evidence>
<evidence type="ECO:0000259" key="14">
    <source>
        <dbReference type="Pfam" id="PF03958"/>
    </source>
</evidence>
<feature type="region of interest" description="Disordered" evidence="11">
    <location>
        <begin position="634"/>
        <end position="665"/>
    </location>
</feature>
<dbReference type="AlphaFoldDB" id="A0A5C8KKF1"/>
<feature type="domain" description="NolW-like" evidence="14">
    <location>
        <begin position="193"/>
        <end position="259"/>
    </location>
</feature>
<comment type="similarity">
    <text evidence="2">Belongs to the bacterial secretin family. GSP D subfamily.</text>
</comment>
<dbReference type="GO" id="GO:0009279">
    <property type="term" value="C:cell outer membrane"/>
    <property type="evidence" value="ECO:0007669"/>
    <property type="project" value="UniProtKB-SubCell"/>
</dbReference>
<dbReference type="Gene3D" id="3.30.1370.120">
    <property type="match status" value="3"/>
</dbReference>
<name>A0A5C8KKF1_9GAMM</name>
<feature type="chain" id="PRO_5022906746" evidence="12">
    <location>
        <begin position="26"/>
        <end position="665"/>
    </location>
</feature>
<evidence type="ECO:0000256" key="10">
    <source>
        <dbReference type="RuleBase" id="RU004004"/>
    </source>
</evidence>
<dbReference type="GO" id="GO:0015627">
    <property type="term" value="C:type II protein secretion system complex"/>
    <property type="evidence" value="ECO:0007669"/>
    <property type="project" value="InterPro"/>
</dbReference>
<dbReference type="RefSeq" id="WP_147892492.1">
    <property type="nucleotide sequence ID" value="NZ_VRTS01000011.1"/>
</dbReference>
<evidence type="ECO:0000256" key="9">
    <source>
        <dbReference type="ARBA" id="ARBA00023237"/>
    </source>
</evidence>
<dbReference type="InterPro" id="IPR050810">
    <property type="entry name" value="Bact_Secretion_Sys_Channel"/>
</dbReference>
<keyword evidence="4" id="KW-1134">Transmembrane beta strand</keyword>
<dbReference type="InterPro" id="IPR013356">
    <property type="entry name" value="T2SS_GspD"/>
</dbReference>
<dbReference type="Pfam" id="PF03958">
    <property type="entry name" value="Secretin_N"/>
    <property type="match status" value="3"/>
</dbReference>
<evidence type="ECO:0000256" key="4">
    <source>
        <dbReference type="ARBA" id="ARBA00022452"/>
    </source>
</evidence>
<evidence type="ECO:0000256" key="6">
    <source>
        <dbReference type="ARBA" id="ARBA00022729"/>
    </source>
</evidence>